<gene>
    <name evidence="2" type="ORF">SDC9_140419</name>
</gene>
<evidence type="ECO:0000256" key="1">
    <source>
        <dbReference type="SAM" id="Phobius"/>
    </source>
</evidence>
<dbReference type="AlphaFoldDB" id="A0A645DXF4"/>
<name>A0A645DXF4_9ZZZZ</name>
<organism evidence="2">
    <name type="scientific">bioreactor metagenome</name>
    <dbReference type="NCBI Taxonomy" id="1076179"/>
    <lineage>
        <taxon>unclassified sequences</taxon>
        <taxon>metagenomes</taxon>
        <taxon>ecological metagenomes</taxon>
    </lineage>
</organism>
<sequence>MLPKILLPPLPSTYEFSRFILVTESLFCTDTVEFAVVVEFVILTPPFPLIVYSLLFKLPSAVPLKIVRVSSLVSTFVPLLPVMVIA</sequence>
<dbReference type="EMBL" id="VSSQ01040115">
    <property type="protein sequence ID" value="MPM93283.1"/>
    <property type="molecule type" value="Genomic_DNA"/>
</dbReference>
<evidence type="ECO:0000313" key="2">
    <source>
        <dbReference type="EMBL" id="MPM93283.1"/>
    </source>
</evidence>
<keyword evidence="1" id="KW-1133">Transmembrane helix</keyword>
<keyword evidence="1" id="KW-0472">Membrane</keyword>
<protein>
    <submittedName>
        <fullName evidence="2">Uncharacterized protein</fullName>
    </submittedName>
</protein>
<keyword evidence="1" id="KW-0812">Transmembrane</keyword>
<accession>A0A645DXF4</accession>
<comment type="caution">
    <text evidence="2">The sequence shown here is derived from an EMBL/GenBank/DDBJ whole genome shotgun (WGS) entry which is preliminary data.</text>
</comment>
<proteinExistence type="predicted"/>
<reference evidence="2" key="1">
    <citation type="submission" date="2019-08" db="EMBL/GenBank/DDBJ databases">
        <authorList>
            <person name="Kucharzyk K."/>
            <person name="Murdoch R.W."/>
            <person name="Higgins S."/>
            <person name="Loffler F."/>
        </authorList>
    </citation>
    <scope>NUCLEOTIDE SEQUENCE</scope>
</reference>
<feature type="transmembrane region" description="Helical" evidence="1">
    <location>
        <begin position="34"/>
        <end position="54"/>
    </location>
</feature>